<accession>E2BIF1</accession>
<dbReference type="GO" id="GO:1903724">
    <property type="term" value="P:positive regulation of centriole elongation"/>
    <property type="evidence" value="ECO:0007669"/>
    <property type="project" value="TreeGrafter"/>
</dbReference>
<name>E2BIF1_HARSA</name>
<sequence length="320" mass="37686">MFKAELKRKEERHLNMLNEEWQRQKENLESKLTCSVEQCKILTNSLNNATEDLRTRRLKSLENETRLMKANEDIQWRYEVKLQELKDSLHTMQNDLTSKMSKLEEKKTALEAQVEILMYENENLKLSINKQTNELQMYQKGSLTQDQTASLLQELKILEEKLNNAQKGKSFFKEQWGKAVREIHRMKVDHQQAMQVQIKNSKEELKNVDFAEILSTDTRALTNDQILLNELQKEIDVMKPKQYFTPKETYSEVSASINKIYPKISYNDNKTISGKPDEYNERLQALREERESLLRTGSYSSDDVVIKKLDTEIRSLLVSK</sequence>
<dbReference type="Proteomes" id="UP000008237">
    <property type="component" value="Unassembled WGS sequence"/>
</dbReference>
<feature type="coiled-coil region" evidence="1">
    <location>
        <begin position="93"/>
        <end position="120"/>
    </location>
</feature>
<proteinExistence type="predicted"/>
<feature type="coiled-coil region" evidence="1">
    <location>
        <begin position="148"/>
        <end position="175"/>
    </location>
</feature>
<protein>
    <submittedName>
        <fullName evidence="2">Centrosomal protein of 120 kDa</fullName>
    </submittedName>
</protein>
<evidence type="ECO:0000256" key="1">
    <source>
        <dbReference type="SAM" id="Coils"/>
    </source>
</evidence>
<keyword evidence="3" id="KW-1185">Reference proteome</keyword>
<dbReference type="PANTHER" id="PTHR21574:SF0">
    <property type="entry name" value="CENTROSOMAL PROTEIN OF 120 KDA"/>
    <property type="match status" value="1"/>
</dbReference>
<dbReference type="GO" id="GO:0005813">
    <property type="term" value="C:centrosome"/>
    <property type="evidence" value="ECO:0007669"/>
    <property type="project" value="TreeGrafter"/>
</dbReference>
<keyword evidence="1" id="KW-0175">Coiled coil</keyword>
<gene>
    <name evidence="2" type="ORF">EAI_07364</name>
</gene>
<dbReference type="InParanoid" id="E2BIF1"/>
<dbReference type="AlphaFoldDB" id="E2BIF1"/>
<dbReference type="PANTHER" id="PTHR21574">
    <property type="entry name" value="CENTROSOMAL PROTEIN OF 120 KDA"/>
    <property type="match status" value="1"/>
</dbReference>
<feature type="coiled-coil region" evidence="1">
    <location>
        <begin position="7"/>
        <end position="38"/>
    </location>
</feature>
<dbReference type="OMA" id="ANEDIQW"/>
<dbReference type="STRING" id="610380.E2BIF1"/>
<organism evidence="3">
    <name type="scientific">Harpegnathos saltator</name>
    <name type="common">Jerdon's jumping ant</name>
    <dbReference type="NCBI Taxonomy" id="610380"/>
    <lineage>
        <taxon>Eukaryota</taxon>
        <taxon>Metazoa</taxon>
        <taxon>Ecdysozoa</taxon>
        <taxon>Arthropoda</taxon>
        <taxon>Hexapoda</taxon>
        <taxon>Insecta</taxon>
        <taxon>Pterygota</taxon>
        <taxon>Neoptera</taxon>
        <taxon>Endopterygota</taxon>
        <taxon>Hymenoptera</taxon>
        <taxon>Apocrita</taxon>
        <taxon>Aculeata</taxon>
        <taxon>Formicoidea</taxon>
        <taxon>Formicidae</taxon>
        <taxon>Ponerinae</taxon>
        <taxon>Ponerini</taxon>
        <taxon>Harpegnathos</taxon>
    </lineage>
</organism>
<reference evidence="2 3" key="1">
    <citation type="journal article" date="2010" name="Science">
        <title>Genomic comparison of the ants Camponotus floridanus and Harpegnathos saltator.</title>
        <authorList>
            <person name="Bonasio R."/>
            <person name="Zhang G."/>
            <person name="Ye C."/>
            <person name="Mutti N.S."/>
            <person name="Fang X."/>
            <person name="Qin N."/>
            <person name="Donahue G."/>
            <person name="Yang P."/>
            <person name="Li Q."/>
            <person name="Li C."/>
            <person name="Zhang P."/>
            <person name="Huang Z."/>
            <person name="Berger S.L."/>
            <person name="Reinberg D."/>
            <person name="Wang J."/>
            <person name="Liebig J."/>
        </authorList>
    </citation>
    <scope>NUCLEOTIDE SEQUENCE [LARGE SCALE GENOMIC DNA]</scope>
    <source>
        <strain evidence="2 3">R22 G/1</strain>
    </source>
</reference>
<evidence type="ECO:0000313" key="3">
    <source>
        <dbReference type="Proteomes" id="UP000008237"/>
    </source>
</evidence>
<dbReference type="EMBL" id="GL448504">
    <property type="protein sequence ID" value="EFN84539.1"/>
    <property type="molecule type" value="Genomic_DNA"/>
</dbReference>
<dbReference type="OrthoDB" id="332250at2759"/>
<dbReference type="InterPro" id="IPR039893">
    <property type="entry name" value="CEP120-like"/>
</dbReference>
<evidence type="ECO:0000313" key="2">
    <source>
        <dbReference type="EMBL" id="EFN84539.1"/>
    </source>
</evidence>